<gene>
    <name evidence="10" type="primary">tolR</name>
    <name evidence="11" type="ORF">SP60_06580</name>
</gene>
<dbReference type="Gene3D" id="3.30.420.270">
    <property type="match status" value="1"/>
</dbReference>
<dbReference type="NCBIfam" id="TIGR02801">
    <property type="entry name" value="tolR"/>
    <property type="match status" value="1"/>
</dbReference>
<protein>
    <recommendedName>
        <fullName evidence="10">Tol-Pal system protein TolR</fullName>
    </recommendedName>
</protein>
<keyword evidence="12" id="KW-1185">Reference proteome</keyword>
<evidence type="ECO:0000256" key="2">
    <source>
        <dbReference type="ARBA" id="ARBA00005811"/>
    </source>
</evidence>
<reference evidence="11 12" key="1">
    <citation type="journal article" date="2015" name="Genome Announc.">
        <title>Genome Sequence of 'Candidatus Thioglobus autotrophica' Strain EF1, a Chemoautotroph from the SUP05 Clade of Marine Gammaproteobacteria.</title>
        <authorList>
            <person name="Shah V."/>
            <person name="Morris R.M."/>
        </authorList>
    </citation>
    <scope>NUCLEOTIDE SEQUENCE [LARGE SCALE GENOMIC DNA]</scope>
    <source>
        <strain evidence="11 12">EF1</strain>
    </source>
</reference>
<evidence type="ECO:0000256" key="6">
    <source>
        <dbReference type="ARBA" id="ARBA00022692"/>
    </source>
</evidence>
<evidence type="ECO:0000256" key="3">
    <source>
        <dbReference type="ARBA" id="ARBA00022475"/>
    </source>
</evidence>
<dbReference type="GO" id="GO:0051301">
    <property type="term" value="P:cell division"/>
    <property type="evidence" value="ECO:0007669"/>
    <property type="project" value="UniProtKB-UniRule"/>
</dbReference>
<dbReference type="PATRIC" id="fig|1705394.5.peg.1312"/>
<evidence type="ECO:0000256" key="7">
    <source>
        <dbReference type="ARBA" id="ARBA00022989"/>
    </source>
</evidence>
<organism evidence="11 12">
    <name type="scientific">Candidatus Thioglobus autotrophicus</name>
    <dbReference type="NCBI Taxonomy" id="1705394"/>
    <lineage>
        <taxon>Bacteria</taxon>
        <taxon>Pseudomonadati</taxon>
        <taxon>Pseudomonadota</taxon>
        <taxon>Gammaproteobacteria</taxon>
        <taxon>Candidatus Pseudothioglobaceae</taxon>
        <taxon>Candidatus Thioglobus</taxon>
    </lineage>
</organism>
<dbReference type="InterPro" id="IPR014168">
    <property type="entry name" value="Tol-Pal_TolR"/>
</dbReference>
<evidence type="ECO:0000256" key="4">
    <source>
        <dbReference type="ARBA" id="ARBA00022519"/>
    </source>
</evidence>
<sequence length="150" mass="16483">MMELPQRHRPSVDAHINIVPYIDVMLVLLVIFMMTTPIIEQGIEVDLPTADAKMVDFTEQQPTIVTINKEGEYFINSLNEDDSDVAQGEKLPLGIIAGRVSARLEIYPTMKVFVRGDASVAYGSVVSLMSFLQKNGVNKVGIVTESGDGQ</sequence>
<dbReference type="GO" id="GO:0005886">
    <property type="term" value="C:plasma membrane"/>
    <property type="evidence" value="ECO:0007669"/>
    <property type="project" value="UniProtKB-SubCell"/>
</dbReference>
<comment type="subcellular location">
    <subcellularLocation>
        <location evidence="10">Cell inner membrane</location>
        <topology evidence="10">Single-pass membrane protein</topology>
    </subcellularLocation>
    <subcellularLocation>
        <location evidence="1">Cell membrane</location>
        <topology evidence="1">Single-pass membrane protein</topology>
    </subcellularLocation>
</comment>
<comment type="subunit">
    <text evidence="10">The Tol-Pal system is composed of five core proteins: the inner membrane proteins TolA, TolQ and TolR, the periplasmic protein TolB and the outer membrane protein Pal. They form a network linking the inner and outer membranes and the peptidoglycan layer.</text>
</comment>
<keyword evidence="6 10" id="KW-0812">Transmembrane</keyword>
<keyword evidence="3 10" id="KW-1003">Cell membrane</keyword>
<dbReference type="KEGG" id="tho:SP60_06580"/>
<proteinExistence type="inferred from homology"/>
<dbReference type="PANTHER" id="PTHR30558">
    <property type="entry name" value="EXBD MEMBRANE COMPONENT OF PMF-DRIVEN MACROMOLECULE IMPORT SYSTEM"/>
    <property type="match status" value="1"/>
</dbReference>
<keyword evidence="4 10" id="KW-0997">Cell inner membrane</keyword>
<dbReference type="GO" id="GO:0015031">
    <property type="term" value="P:protein transport"/>
    <property type="evidence" value="ECO:0007669"/>
    <property type="project" value="InterPro"/>
</dbReference>
<dbReference type="STRING" id="1705394.SP60_06580"/>
<comment type="function">
    <text evidence="10">Part of the Tol-Pal system, which plays a role in outer membrane invagination during cell division and is important for maintaining outer membrane integrity.</text>
</comment>
<evidence type="ECO:0000313" key="11">
    <source>
        <dbReference type="EMBL" id="ALE52894.1"/>
    </source>
</evidence>
<dbReference type="InterPro" id="IPR003400">
    <property type="entry name" value="ExbD"/>
</dbReference>
<evidence type="ECO:0000256" key="8">
    <source>
        <dbReference type="ARBA" id="ARBA00023136"/>
    </source>
</evidence>
<evidence type="ECO:0000256" key="10">
    <source>
        <dbReference type="HAMAP-Rule" id="MF_02203"/>
    </source>
</evidence>
<dbReference type="EMBL" id="CP010552">
    <property type="protein sequence ID" value="ALE52894.1"/>
    <property type="molecule type" value="Genomic_DNA"/>
</dbReference>
<dbReference type="RefSeq" id="WP_053951868.1">
    <property type="nucleotide sequence ID" value="NZ_CP010552.1"/>
</dbReference>
<dbReference type="Proteomes" id="UP000058020">
    <property type="component" value="Chromosome"/>
</dbReference>
<evidence type="ECO:0000256" key="9">
    <source>
        <dbReference type="ARBA" id="ARBA00023306"/>
    </source>
</evidence>
<evidence type="ECO:0000313" key="12">
    <source>
        <dbReference type="Proteomes" id="UP000058020"/>
    </source>
</evidence>
<feature type="transmembrane region" description="Helical" evidence="10">
    <location>
        <begin position="21"/>
        <end position="39"/>
    </location>
</feature>
<accession>A0A0M4NUC4</accession>
<dbReference type="PANTHER" id="PTHR30558:SF7">
    <property type="entry name" value="TOL-PAL SYSTEM PROTEIN TOLR"/>
    <property type="match status" value="1"/>
</dbReference>
<keyword evidence="5 10" id="KW-0132">Cell division</keyword>
<keyword evidence="9 10" id="KW-0131">Cell cycle</keyword>
<comment type="similarity">
    <text evidence="2 10">Belongs to the ExbD/TolR family.</text>
</comment>
<dbReference type="OrthoDB" id="9798629at2"/>
<name>A0A0M4NUC4_9GAMM</name>
<dbReference type="GO" id="GO:0022857">
    <property type="term" value="F:transmembrane transporter activity"/>
    <property type="evidence" value="ECO:0007669"/>
    <property type="project" value="InterPro"/>
</dbReference>
<evidence type="ECO:0000256" key="5">
    <source>
        <dbReference type="ARBA" id="ARBA00022618"/>
    </source>
</evidence>
<dbReference type="Pfam" id="PF02472">
    <property type="entry name" value="ExbD"/>
    <property type="match status" value="1"/>
</dbReference>
<keyword evidence="7 10" id="KW-1133">Transmembrane helix</keyword>
<dbReference type="AlphaFoldDB" id="A0A0M4NUC4"/>
<evidence type="ECO:0000256" key="1">
    <source>
        <dbReference type="ARBA" id="ARBA00004162"/>
    </source>
</evidence>
<keyword evidence="8 10" id="KW-0472">Membrane</keyword>
<dbReference type="HAMAP" id="MF_02203">
    <property type="entry name" value="TolR"/>
    <property type="match status" value="1"/>
</dbReference>